<dbReference type="EMBL" id="JABSTQ010011516">
    <property type="protein sequence ID" value="KAG0410520.1"/>
    <property type="molecule type" value="Genomic_DNA"/>
</dbReference>
<organism evidence="1 2">
    <name type="scientific">Ixodes persulcatus</name>
    <name type="common">Taiga tick</name>
    <dbReference type="NCBI Taxonomy" id="34615"/>
    <lineage>
        <taxon>Eukaryota</taxon>
        <taxon>Metazoa</taxon>
        <taxon>Ecdysozoa</taxon>
        <taxon>Arthropoda</taxon>
        <taxon>Chelicerata</taxon>
        <taxon>Arachnida</taxon>
        <taxon>Acari</taxon>
        <taxon>Parasitiformes</taxon>
        <taxon>Ixodida</taxon>
        <taxon>Ixodoidea</taxon>
        <taxon>Ixodidae</taxon>
        <taxon>Ixodinae</taxon>
        <taxon>Ixodes</taxon>
    </lineage>
</organism>
<proteinExistence type="predicted"/>
<sequence>MRSHAVGSSQRLFASLVGELACTALPGPAWGRLGQRAREGGAHRKGLSESIDCVAGGGSAKGGRQESLAAATASVPARRRHAAEEAGKRAPSARETTPSISPEGSPTEGGLMKNIRKPLVKRRLPISRFGKHPSEREKQHHRHAHQALSGDAETPSPWQRPSPQEPRATNAAARKPPAALPRGINTASNIIPRGLPRGPCAAQKDASSLAPHRVAPETLRERALARTTHRRGAGNRPPRPRNSVSPRLPTDSLKRERWVGATSSTELR</sequence>
<evidence type="ECO:0000313" key="2">
    <source>
        <dbReference type="Proteomes" id="UP000805193"/>
    </source>
</evidence>
<accession>A0AC60NTS6</accession>
<dbReference type="Proteomes" id="UP000805193">
    <property type="component" value="Unassembled WGS sequence"/>
</dbReference>
<evidence type="ECO:0000313" key="1">
    <source>
        <dbReference type="EMBL" id="KAG0410520.1"/>
    </source>
</evidence>
<keyword evidence="2" id="KW-1185">Reference proteome</keyword>
<protein>
    <submittedName>
        <fullName evidence="1">Uncharacterized protein</fullName>
    </submittedName>
</protein>
<reference evidence="1 2" key="1">
    <citation type="journal article" date="2020" name="Cell">
        <title>Large-Scale Comparative Analyses of Tick Genomes Elucidate Their Genetic Diversity and Vector Capacities.</title>
        <authorList>
            <consortium name="Tick Genome and Microbiome Consortium (TIGMIC)"/>
            <person name="Jia N."/>
            <person name="Wang J."/>
            <person name="Shi W."/>
            <person name="Du L."/>
            <person name="Sun Y."/>
            <person name="Zhan W."/>
            <person name="Jiang J.F."/>
            <person name="Wang Q."/>
            <person name="Zhang B."/>
            <person name="Ji P."/>
            <person name="Bell-Sakyi L."/>
            <person name="Cui X.M."/>
            <person name="Yuan T.T."/>
            <person name="Jiang B.G."/>
            <person name="Yang W.F."/>
            <person name="Lam T.T."/>
            <person name="Chang Q.C."/>
            <person name="Ding S.J."/>
            <person name="Wang X.J."/>
            <person name="Zhu J.G."/>
            <person name="Ruan X.D."/>
            <person name="Zhao L."/>
            <person name="Wei J.T."/>
            <person name="Ye R.Z."/>
            <person name="Que T.C."/>
            <person name="Du C.H."/>
            <person name="Zhou Y.H."/>
            <person name="Cheng J.X."/>
            <person name="Dai P.F."/>
            <person name="Guo W.B."/>
            <person name="Han X.H."/>
            <person name="Huang E.J."/>
            <person name="Li L.F."/>
            <person name="Wei W."/>
            <person name="Gao Y.C."/>
            <person name="Liu J.Z."/>
            <person name="Shao H.Z."/>
            <person name="Wang X."/>
            <person name="Wang C.C."/>
            <person name="Yang T.C."/>
            <person name="Huo Q.B."/>
            <person name="Li W."/>
            <person name="Chen H.Y."/>
            <person name="Chen S.E."/>
            <person name="Zhou L.G."/>
            <person name="Ni X.B."/>
            <person name="Tian J.H."/>
            <person name="Sheng Y."/>
            <person name="Liu T."/>
            <person name="Pan Y.S."/>
            <person name="Xia L.Y."/>
            <person name="Li J."/>
            <person name="Zhao F."/>
            <person name="Cao W.C."/>
        </authorList>
    </citation>
    <scope>NUCLEOTIDE SEQUENCE [LARGE SCALE GENOMIC DNA]</scope>
    <source>
        <strain evidence="1">Iper-2018</strain>
    </source>
</reference>
<gene>
    <name evidence="1" type="ORF">HPB47_012378</name>
</gene>
<name>A0AC60NTS6_IXOPE</name>
<comment type="caution">
    <text evidence="1">The sequence shown here is derived from an EMBL/GenBank/DDBJ whole genome shotgun (WGS) entry which is preliminary data.</text>
</comment>